<evidence type="ECO:0000313" key="2">
    <source>
        <dbReference type="Proteomes" id="UP000663874"/>
    </source>
</evidence>
<feature type="non-terminal residue" evidence="1">
    <location>
        <position position="1"/>
    </location>
</feature>
<reference evidence="1" key="1">
    <citation type="submission" date="2021-02" db="EMBL/GenBank/DDBJ databases">
        <authorList>
            <person name="Nowell W R."/>
        </authorList>
    </citation>
    <scope>NUCLEOTIDE SEQUENCE</scope>
</reference>
<protein>
    <submittedName>
        <fullName evidence="1">Uncharacterized protein</fullName>
    </submittedName>
</protein>
<dbReference type="Proteomes" id="UP000663874">
    <property type="component" value="Unassembled WGS sequence"/>
</dbReference>
<proteinExistence type="predicted"/>
<organism evidence="1 2">
    <name type="scientific">Rotaria sordida</name>
    <dbReference type="NCBI Taxonomy" id="392033"/>
    <lineage>
        <taxon>Eukaryota</taxon>
        <taxon>Metazoa</taxon>
        <taxon>Spiralia</taxon>
        <taxon>Gnathifera</taxon>
        <taxon>Rotifera</taxon>
        <taxon>Eurotatoria</taxon>
        <taxon>Bdelloidea</taxon>
        <taxon>Philodinida</taxon>
        <taxon>Philodinidae</taxon>
        <taxon>Rotaria</taxon>
    </lineage>
</organism>
<evidence type="ECO:0000313" key="1">
    <source>
        <dbReference type="EMBL" id="CAF4010495.1"/>
    </source>
</evidence>
<name>A0A819PCA9_9BILA</name>
<dbReference type="EMBL" id="CAJOBE010006564">
    <property type="protein sequence ID" value="CAF4010495.1"/>
    <property type="molecule type" value="Genomic_DNA"/>
</dbReference>
<sequence length="177" mass="20357">YVRDLKGWSCGDFVYSLARLRQDFKKMADDGAKMVRIYGPICEQQMVWDNIVQAAAENNLYDYCSGVLGIVWHGYSDAELIMPYYGTCDMPGAVWGVIEREIEAFKRMIPNKQIMITQNPWGSSKNGRNRGSNCGSDVWKGVSLEGANEYWRLWTSRCQYFKQQQIGWFAHTFSVCS</sequence>
<accession>A0A819PCA9</accession>
<gene>
    <name evidence="1" type="ORF">FNK824_LOCUS26469</name>
</gene>
<comment type="caution">
    <text evidence="1">The sequence shown here is derived from an EMBL/GenBank/DDBJ whole genome shotgun (WGS) entry which is preliminary data.</text>
</comment>
<dbReference type="AlphaFoldDB" id="A0A819PCA9"/>